<dbReference type="RefSeq" id="WP_141624557.1">
    <property type="nucleotide sequence ID" value="NZ_CP041242.1"/>
</dbReference>
<accession>A0A514BV88</accession>
<dbReference type="AlphaFoldDB" id="A0A514BV88"/>
<keyword evidence="1" id="KW-1133">Transmembrane helix</keyword>
<keyword evidence="3" id="KW-1185">Reference proteome</keyword>
<protein>
    <submittedName>
        <fullName evidence="2">Uncharacterized protein</fullName>
    </submittedName>
</protein>
<evidence type="ECO:0000313" key="2">
    <source>
        <dbReference type="EMBL" id="QDH71225.1"/>
    </source>
</evidence>
<evidence type="ECO:0000313" key="3">
    <source>
        <dbReference type="Proteomes" id="UP000317199"/>
    </source>
</evidence>
<reference evidence="2 3" key="1">
    <citation type="submission" date="2019-06" db="EMBL/GenBank/DDBJ databases">
        <title>Lysobacter alkalisoli sp. nov. isolated from saline-alkali soil.</title>
        <authorList>
            <person name="Sun J.-Q."/>
            <person name="Xu L."/>
        </authorList>
    </citation>
    <scope>NUCLEOTIDE SEQUENCE [LARGE SCALE GENOMIC DNA]</scope>
    <source>
        <strain evidence="2 3">SJ-36</strain>
    </source>
</reference>
<feature type="transmembrane region" description="Helical" evidence="1">
    <location>
        <begin position="45"/>
        <end position="64"/>
    </location>
</feature>
<evidence type="ECO:0000256" key="1">
    <source>
        <dbReference type="SAM" id="Phobius"/>
    </source>
</evidence>
<dbReference type="Proteomes" id="UP000317199">
    <property type="component" value="Chromosome"/>
</dbReference>
<name>A0A514BV88_9GAMM</name>
<sequence length="72" mass="7179">MNNGRKFAGGACVALGFGLVVLLANGTLAPPGLDAAATPAGALLALLPVVLVALVLFLAGLWLLRGGRGDRR</sequence>
<keyword evidence="1" id="KW-0472">Membrane</keyword>
<keyword evidence="1" id="KW-0812">Transmembrane</keyword>
<dbReference type="KEGG" id="lyj:FKV23_14830"/>
<proteinExistence type="predicted"/>
<organism evidence="2 3">
    <name type="scientific">Marilutibacter alkalisoli</name>
    <dbReference type="NCBI Taxonomy" id="2591633"/>
    <lineage>
        <taxon>Bacteria</taxon>
        <taxon>Pseudomonadati</taxon>
        <taxon>Pseudomonadota</taxon>
        <taxon>Gammaproteobacteria</taxon>
        <taxon>Lysobacterales</taxon>
        <taxon>Lysobacteraceae</taxon>
        <taxon>Marilutibacter</taxon>
    </lineage>
</organism>
<gene>
    <name evidence="2" type="ORF">FKV23_14830</name>
</gene>
<dbReference type="EMBL" id="CP041242">
    <property type="protein sequence ID" value="QDH71225.1"/>
    <property type="molecule type" value="Genomic_DNA"/>
</dbReference>